<dbReference type="EMBL" id="JABBNT010000001">
    <property type="protein sequence ID" value="NMM43478.1"/>
    <property type="molecule type" value="Genomic_DNA"/>
</dbReference>
<evidence type="ECO:0000313" key="9">
    <source>
        <dbReference type="EMBL" id="NMM43478.1"/>
    </source>
</evidence>
<dbReference type="GO" id="GO:0005886">
    <property type="term" value="C:plasma membrane"/>
    <property type="evidence" value="ECO:0007669"/>
    <property type="project" value="UniProtKB-SubCell"/>
</dbReference>
<protein>
    <recommendedName>
        <fullName evidence="8">Probable membrane transporter protein</fullName>
    </recommendedName>
</protein>
<comment type="subcellular location">
    <subcellularLocation>
        <location evidence="1 8">Cell membrane</location>
        <topology evidence="1 8">Multi-pass membrane protein</topology>
    </subcellularLocation>
</comment>
<gene>
    <name evidence="9" type="ORF">HH303_03240</name>
</gene>
<keyword evidence="3" id="KW-0813">Transport</keyword>
<feature type="transmembrane region" description="Helical" evidence="8">
    <location>
        <begin position="177"/>
        <end position="194"/>
    </location>
</feature>
<dbReference type="InterPro" id="IPR002781">
    <property type="entry name" value="TM_pro_TauE-like"/>
</dbReference>
<evidence type="ECO:0000256" key="8">
    <source>
        <dbReference type="RuleBase" id="RU363041"/>
    </source>
</evidence>
<dbReference type="PANTHER" id="PTHR30269">
    <property type="entry name" value="TRANSMEMBRANE PROTEIN YFCA"/>
    <property type="match status" value="1"/>
</dbReference>
<dbReference type="Pfam" id="PF01925">
    <property type="entry name" value="TauE"/>
    <property type="match status" value="1"/>
</dbReference>
<keyword evidence="7 8" id="KW-0472">Membrane</keyword>
<organism evidence="9 10">
    <name type="scientific">Pacificispira spongiicola</name>
    <dbReference type="NCBI Taxonomy" id="2729598"/>
    <lineage>
        <taxon>Bacteria</taxon>
        <taxon>Pseudomonadati</taxon>
        <taxon>Pseudomonadota</taxon>
        <taxon>Alphaproteobacteria</taxon>
        <taxon>Rhodospirillales</taxon>
        <taxon>Rhodospirillaceae</taxon>
        <taxon>Pacificispira</taxon>
    </lineage>
</organism>
<evidence type="ECO:0000313" key="10">
    <source>
        <dbReference type="Proteomes" id="UP000539372"/>
    </source>
</evidence>
<feature type="transmembrane region" description="Helical" evidence="8">
    <location>
        <begin position="79"/>
        <end position="97"/>
    </location>
</feature>
<evidence type="ECO:0000256" key="5">
    <source>
        <dbReference type="ARBA" id="ARBA00022692"/>
    </source>
</evidence>
<feature type="transmembrane region" description="Helical" evidence="8">
    <location>
        <begin position="51"/>
        <end position="72"/>
    </location>
</feature>
<evidence type="ECO:0000256" key="2">
    <source>
        <dbReference type="ARBA" id="ARBA00009142"/>
    </source>
</evidence>
<dbReference type="InterPro" id="IPR052017">
    <property type="entry name" value="TSUP"/>
</dbReference>
<name>A0A7Y0HEE3_9PROT</name>
<evidence type="ECO:0000256" key="7">
    <source>
        <dbReference type="ARBA" id="ARBA00023136"/>
    </source>
</evidence>
<keyword evidence="5 8" id="KW-0812">Transmembrane</keyword>
<evidence type="ECO:0000256" key="6">
    <source>
        <dbReference type="ARBA" id="ARBA00022989"/>
    </source>
</evidence>
<keyword evidence="4 8" id="KW-1003">Cell membrane</keyword>
<sequence>MTGLGTALTALAFWLHIMPPQAAVPLACAIAIVNHVVSLSFVRQGFMWRRVWPFLVGGAIGLPIGVLALSALDSDTAKAGLGIFLILYCTYGLLVRHPPTVTGGGRLADGTVGMGGGFLGGLCGIAGPLPTIWTGLRGWPKDQQRAVYQPFNLFVLGISAVGHLMLGRYQALPMESLIVFPIVAVCAVAGILTYRRLADHHFRKVVLVMLMVGGIVQIVDWLGS</sequence>
<dbReference type="Proteomes" id="UP000539372">
    <property type="component" value="Unassembled WGS sequence"/>
</dbReference>
<comment type="similarity">
    <text evidence="2 8">Belongs to the 4-toluene sulfonate uptake permease (TSUP) (TC 2.A.102) family.</text>
</comment>
<accession>A0A7Y0HEE3</accession>
<feature type="transmembrane region" description="Helical" evidence="8">
    <location>
        <begin position="151"/>
        <end position="171"/>
    </location>
</feature>
<keyword evidence="6 8" id="KW-1133">Transmembrane helix</keyword>
<feature type="transmembrane region" description="Helical" evidence="8">
    <location>
        <begin position="117"/>
        <end position="139"/>
    </location>
</feature>
<evidence type="ECO:0000256" key="3">
    <source>
        <dbReference type="ARBA" id="ARBA00022448"/>
    </source>
</evidence>
<comment type="caution">
    <text evidence="9">The sequence shown here is derived from an EMBL/GenBank/DDBJ whole genome shotgun (WGS) entry which is preliminary data.</text>
</comment>
<evidence type="ECO:0000256" key="4">
    <source>
        <dbReference type="ARBA" id="ARBA00022475"/>
    </source>
</evidence>
<keyword evidence="10" id="KW-1185">Reference proteome</keyword>
<dbReference type="AlphaFoldDB" id="A0A7Y0HEE3"/>
<evidence type="ECO:0000256" key="1">
    <source>
        <dbReference type="ARBA" id="ARBA00004651"/>
    </source>
</evidence>
<feature type="transmembrane region" description="Helical" evidence="8">
    <location>
        <begin position="206"/>
        <end position="223"/>
    </location>
</feature>
<dbReference type="PANTHER" id="PTHR30269:SF37">
    <property type="entry name" value="MEMBRANE TRANSPORTER PROTEIN"/>
    <property type="match status" value="1"/>
</dbReference>
<proteinExistence type="inferred from homology"/>
<reference evidence="9 10" key="1">
    <citation type="submission" date="2020-04" db="EMBL/GenBank/DDBJ databases">
        <title>Rhodospirillaceae bacterium KN72 isolated from deep sea.</title>
        <authorList>
            <person name="Zhang D.-C."/>
        </authorList>
    </citation>
    <scope>NUCLEOTIDE SEQUENCE [LARGE SCALE GENOMIC DNA]</scope>
    <source>
        <strain evidence="9 10">KN72</strain>
    </source>
</reference>